<dbReference type="AlphaFoldDB" id="A0AAU7PRC1"/>
<organism evidence="5">
    <name type="scientific">Lacrimispora sp. BS-2</name>
    <dbReference type="NCBI Taxonomy" id="3151850"/>
    <lineage>
        <taxon>Bacteria</taxon>
        <taxon>Bacillati</taxon>
        <taxon>Bacillota</taxon>
        <taxon>Clostridia</taxon>
        <taxon>Lachnospirales</taxon>
        <taxon>Lachnospiraceae</taxon>
        <taxon>Lacrimispora</taxon>
    </lineage>
</organism>
<proteinExistence type="predicted"/>
<keyword evidence="2" id="KW-0238">DNA-binding</keyword>
<dbReference type="InterPro" id="IPR001845">
    <property type="entry name" value="HTH_ArsR_DNA-bd_dom"/>
</dbReference>
<gene>
    <name evidence="5" type="ORF">ABFV83_02950</name>
</gene>
<accession>A0AAU7PRC1</accession>
<evidence type="ECO:0000313" key="5">
    <source>
        <dbReference type="EMBL" id="XBS54767.1"/>
    </source>
</evidence>
<dbReference type="PANTHER" id="PTHR33154">
    <property type="entry name" value="TRANSCRIPTIONAL REGULATOR, ARSR FAMILY"/>
    <property type="match status" value="1"/>
</dbReference>
<dbReference type="SMART" id="SM00418">
    <property type="entry name" value="HTH_ARSR"/>
    <property type="match status" value="1"/>
</dbReference>
<dbReference type="CDD" id="cd00090">
    <property type="entry name" value="HTH_ARSR"/>
    <property type="match status" value="1"/>
</dbReference>
<reference evidence="5" key="1">
    <citation type="submission" date="2024-06" db="EMBL/GenBank/DDBJ databases">
        <title>Lacrimispora cavernae sp. nov., a novel anaerobe isolated from bat guano pile inside a cave.</title>
        <authorList>
            <person name="Miller S.L."/>
            <person name="Lu N."/>
            <person name="King J."/>
            <person name="Sankaranarayanan K."/>
            <person name="Lawson P.A."/>
        </authorList>
    </citation>
    <scope>NUCLEOTIDE SEQUENCE</scope>
    <source>
        <strain evidence="5">BS-2</strain>
    </source>
</reference>
<protein>
    <submittedName>
        <fullName evidence="5">Winged helix-turn-helix domain-containing protein</fullName>
    </submittedName>
</protein>
<dbReference type="SUPFAM" id="SSF46785">
    <property type="entry name" value="Winged helix' DNA-binding domain"/>
    <property type="match status" value="1"/>
</dbReference>
<keyword evidence="3" id="KW-0804">Transcription</keyword>
<dbReference type="InterPro" id="IPR036388">
    <property type="entry name" value="WH-like_DNA-bd_sf"/>
</dbReference>
<dbReference type="RefSeq" id="WP_349947456.1">
    <property type="nucleotide sequence ID" value="NZ_CP157940.1"/>
</dbReference>
<dbReference type="PROSITE" id="PS50987">
    <property type="entry name" value="HTH_ARSR_2"/>
    <property type="match status" value="1"/>
</dbReference>
<dbReference type="InterPro" id="IPR051081">
    <property type="entry name" value="HTH_MetalResp_TranReg"/>
</dbReference>
<sequence>MNREQQERLWKIAEKFIICRKSMSALGDETRQRIVLALLECDYKGARLGELARKIQLSRPVVSHHLQVLKDAKIVNMRQEGTKNYFYIDSNESQWKILNEVTSLIYEEVQNISKTI</sequence>
<dbReference type="NCBIfam" id="NF033788">
    <property type="entry name" value="HTH_metalloreg"/>
    <property type="match status" value="1"/>
</dbReference>
<feature type="domain" description="HTH arsR-type" evidence="4">
    <location>
        <begin position="12"/>
        <end position="116"/>
    </location>
</feature>
<evidence type="ECO:0000256" key="3">
    <source>
        <dbReference type="ARBA" id="ARBA00023163"/>
    </source>
</evidence>
<evidence type="ECO:0000256" key="1">
    <source>
        <dbReference type="ARBA" id="ARBA00023015"/>
    </source>
</evidence>
<keyword evidence="1" id="KW-0805">Transcription regulation</keyword>
<dbReference type="Gene3D" id="1.10.10.10">
    <property type="entry name" value="Winged helix-like DNA-binding domain superfamily/Winged helix DNA-binding domain"/>
    <property type="match status" value="1"/>
</dbReference>
<evidence type="ECO:0000256" key="2">
    <source>
        <dbReference type="ARBA" id="ARBA00023125"/>
    </source>
</evidence>
<dbReference type="PANTHER" id="PTHR33154:SF33">
    <property type="entry name" value="TRANSCRIPTIONAL REPRESSOR SDPR"/>
    <property type="match status" value="1"/>
</dbReference>
<evidence type="ECO:0000259" key="4">
    <source>
        <dbReference type="PROSITE" id="PS50987"/>
    </source>
</evidence>
<dbReference type="InterPro" id="IPR036390">
    <property type="entry name" value="WH_DNA-bd_sf"/>
</dbReference>
<name>A0AAU7PRC1_9FIRM</name>
<dbReference type="Pfam" id="PF01022">
    <property type="entry name" value="HTH_5"/>
    <property type="match status" value="1"/>
</dbReference>
<dbReference type="GO" id="GO:0003677">
    <property type="term" value="F:DNA binding"/>
    <property type="evidence" value="ECO:0007669"/>
    <property type="project" value="UniProtKB-KW"/>
</dbReference>
<dbReference type="GO" id="GO:0003700">
    <property type="term" value="F:DNA-binding transcription factor activity"/>
    <property type="evidence" value="ECO:0007669"/>
    <property type="project" value="InterPro"/>
</dbReference>
<dbReference type="PRINTS" id="PR00778">
    <property type="entry name" value="HTHARSR"/>
</dbReference>
<dbReference type="InterPro" id="IPR011991">
    <property type="entry name" value="ArsR-like_HTH"/>
</dbReference>
<dbReference type="EMBL" id="CP157940">
    <property type="protein sequence ID" value="XBS54767.1"/>
    <property type="molecule type" value="Genomic_DNA"/>
</dbReference>